<gene>
    <name evidence="1" type="ORF">LAUMK42_04417</name>
</gene>
<name>A0AB38UXU1_9MYCO</name>
<evidence type="ECO:0000313" key="2">
    <source>
        <dbReference type="Proteomes" id="UP000279331"/>
    </source>
</evidence>
<protein>
    <recommendedName>
        <fullName evidence="3">ESX-1 secretion-associated protein EspK</fullName>
    </recommendedName>
</protein>
<dbReference type="RefSeq" id="WP_099224633.1">
    <property type="nucleotide sequence ID" value="NZ_UPHL01000125.1"/>
</dbReference>
<dbReference type="EMBL" id="UPHL01000125">
    <property type="protein sequence ID" value="VAZ85579.1"/>
    <property type="molecule type" value="Genomic_DNA"/>
</dbReference>
<sequence length="220" mass="23856">MTVMARNRTPAGRAAQRPCPVPVYTQDQLRDRRRAGLVHTYGGQWSLTAEVAALYDPLARRVAAAPNPAGYWRSVDDVALAVHGLVHAVVGLLAECDAQRRTKHLGVDVRGRSIRALVDLAERPKLPEIGDEALVSGTWPATLMLLAEPYAAELAELLGNALTTAVSDRLYAALRDVDRAALALERRLDRDQQARAAKPTKTTPTETDRARAELAALGIT</sequence>
<reference evidence="1 2" key="1">
    <citation type="submission" date="2018-09" db="EMBL/GenBank/DDBJ databases">
        <authorList>
            <person name="Tagini F."/>
        </authorList>
    </citation>
    <scope>NUCLEOTIDE SEQUENCE [LARGE SCALE GENOMIC DNA]</scope>
    <source>
        <strain evidence="1 2">MK42</strain>
    </source>
</reference>
<evidence type="ECO:0000313" key="1">
    <source>
        <dbReference type="EMBL" id="VAZ85579.1"/>
    </source>
</evidence>
<proteinExistence type="predicted"/>
<accession>A0AB38UXU1</accession>
<evidence type="ECO:0008006" key="3">
    <source>
        <dbReference type="Google" id="ProtNLM"/>
    </source>
</evidence>
<dbReference type="AlphaFoldDB" id="A0AB38UXU1"/>
<organism evidence="1 2">
    <name type="scientific">Mycobacterium persicum</name>
    <dbReference type="NCBI Taxonomy" id="1487726"/>
    <lineage>
        <taxon>Bacteria</taxon>
        <taxon>Bacillati</taxon>
        <taxon>Actinomycetota</taxon>
        <taxon>Actinomycetes</taxon>
        <taxon>Mycobacteriales</taxon>
        <taxon>Mycobacteriaceae</taxon>
        <taxon>Mycobacterium</taxon>
    </lineage>
</organism>
<dbReference type="Proteomes" id="UP000279331">
    <property type="component" value="Unassembled WGS sequence"/>
</dbReference>
<comment type="caution">
    <text evidence="1">The sequence shown here is derived from an EMBL/GenBank/DDBJ whole genome shotgun (WGS) entry which is preliminary data.</text>
</comment>